<accession>A0A1F5EP34</accession>
<name>A0A1F5EP34_9BACT</name>
<dbReference type="AlphaFoldDB" id="A0A1F5EP34"/>
<reference evidence="2 3" key="1">
    <citation type="journal article" date="2016" name="Nat. Commun.">
        <title>Thousands of microbial genomes shed light on interconnected biogeochemical processes in an aquifer system.</title>
        <authorList>
            <person name="Anantharaman K."/>
            <person name="Brown C.T."/>
            <person name="Hug L.A."/>
            <person name="Sharon I."/>
            <person name="Castelle C.J."/>
            <person name="Probst A.J."/>
            <person name="Thomas B.C."/>
            <person name="Singh A."/>
            <person name="Wilkins M.J."/>
            <person name="Karaoz U."/>
            <person name="Brodie E.L."/>
            <person name="Williams K.H."/>
            <person name="Hubbard S.S."/>
            <person name="Banfield J.F."/>
        </authorList>
    </citation>
    <scope>NUCLEOTIDE SEQUENCE [LARGE SCALE GENOMIC DNA]</scope>
</reference>
<protein>
    <submittedName>
        <fullName evidence="2">Uncharacterized protein</fullName>
    </submittedName>
</protein>
<evidence type="ECO:0000313" key="3">
    <source>
        <dbReference type="Proteomes" id="UP000176865"/>
    </source>
</evidence>
<comment type="caution">
    <text evidence="2">The sequence shown here is derived from an EMBL/GenBank/DDBJ whole genome shotgun (WGS) entry which is preliminary data.</text>
</comment>
<keyword evidence="1" id="KW-1133">Transmembrane helix</keyword>
<dbReference type="Proteomes" id="UP000176865">
    <property type="component" value="Unassembled WGS sequence"/>
</dbReference>
<proteinExistence type="predicted"/>
<evidence type="ECO:0000313" key="2">
    <source>
        <dbReference type="EMBL" id="OGD69090.1"/>
    </source>
</evidence>
<gene>
    <name evidence="2" type="ORF">A2996_00215</name>
</gene>
<keyword evidence="1" id="KW-0472">Membrane</keyword>
<feature type="transmembrane region" description="Helical" evidence="1">
    <location>
        <begin position="6"/>
        <end position="29"/>
    </location>
</feature>
<organism evidence="2 3">
    <name type="scientific">Candidatus Campbellbacteria bacterium RIFCSPLOWO2_01_FULL_34_15</name>
    <dbReference type="NCBI Taxonomy" id="1797579"/>
    <lineage>
        <taxon>Bacteria</taxon>
        <taxon>Candidatus Campbelliibacteriota</taxon>
    </lineage>
</organism>
<evidence type="ECO:0000256" key="1">
    <source>
        <dbReference type="SAM" id="Phobius"/>
    </source>
</evidence>
<keyword evidence="1" id="KW-0812">Transmembrane</keyword>
<sequence length="64" mass="7658">MTLLFYLLFVWISDAITFSWIWFIVALLFSAKPTRTVYEYIYTNDPELADDNFETTFTEEDSEI</sequence>
<dbReference type="EMBL" id="MFAB01000008">
    <property type="protein sequence ID" value="OGD69090.1"/>
    <property type="molecule type" value="Genomic_DNA"/>
</dbReference>